<organism evidence="1 2">
    <name type="scientific">Funneliformis geosporum</name>
    <dbReference type="NCBI Taxonomy" id="1117311"/>
    <lineage>
        <taxon>Eukaryota</taxon>
        <taxon>Fungi</taxon>
        <taxon>Fungi incertae sedis</taxon>
        <taxon>Mucoromycota</taxon>
        <taxon>Glomeromycotina</taxon>
        <taxon>Glomeromycetes</taxon>
        <taxon>Glomerales</taxon>
        <taxon>Glomeraceae</taxon>
        <taxon>Funneliformis</taxon>
    </lineage>
</organism>
<sequence length="64" mass="6803">AALILILTGSLSTKPIGKLRLGNSPKLAKSNKLSLQWVSLPIKKKVLCSTWGALLFGLGKSKKS</sequence>
<gene>
    <name evidence="1" type="ORF">FWILDA_LOCUS19293</name>
</gene>
<feature type="non-terminal residue" evidence="1">
    <location>
        <position position="1"/>
    </location>
</feature>
<name>A0A9W4X0K2_9GLOM</name>
<dbReference type="EMBL" id="CAMKVN010022610">
    <property type="protein sequence ID" value="CAI2199881.1"/>
    <property type="molecule type" value="Genomic_DNA"/>
</dbReference>
<proteinExistence type="predicted"/>
<dbReference type="Proteomes" id="UP001153678">
    <property type="component" value="Unassembled WGS sequence"/>
</dbReference>
<accession>A0A9W4X0K2</accession>
<protein>
    <submittedName>
        <fullName evidence="1">19811_t:CDS:1</fullName>
    </submittedName>
</protein>
<keyword evidence="2" id="KW-1185">Reference proteome</keyword>
<evidence type="ECO:0000313" key="1">
    <source>
        <dbReference type="EMBL" id="CAI2199881.1"/>
    </source>
</evidence>
<evidence type="ECO:0000313" key="2">
    <source>
        <dbReference type="Proteomes" id="UP001153678"/>
    </source>
</evidence>
<dbReference type="AlphaFoldDB" id="A0A9W4X0K2"/>
<reference evidence="1" key="1">
    <citation type="submission" date="2022-08" db="EMBL/GenBank/DDBJ databases">
        <authorList>
            <person name="Kallberg Y."/>
            <person name="Tangrot J."/>
            <person name="Rosling A."/>
        </authorList>
    </citation>
    <scope>NUCLEOTIDE SEQUENCE</scope>
    <source>
        <strain evidence="1">Wild A</strain>
    </source>
</reference>
<comment type="caution">
    <text evidence="1">The sequence shown here is derived from an EMBL/GenBank/DDBJ whole genome shotgun (WGS) entry which is preliminary data.</text>
</comment>